<protein>
    <recommendedName>
        <fullName evidence="4">Putative glucose-6-phosphate 1-epimerase</fullName>
        <ecNumber evidence="4">5.1.3.15</ecNumber>
    </recommendedName>
</protein>
<sequence length="301" mass="33027">MDIAQANDALGLPSVLAICEGNGGLPLIHIDNAHASASISVHGGQVLSYCPVTAKDDLLFVSRQAYFQPDKAIKGGIPICWPWFGPDPEQRGRPDHGFVRDRSWQLLATEARVDGATRVLLGTRDDERSQALWPEPFSLELEITVGETLDLVLVTHNTGEAPFSITQGLHAYFGLGDVRKAQVLGLAGHDYIDKVTDGSRATQSGPINIDGPVNRIYLDTTDTLVIDDPSLGRSIHIEREGSRSAVVWNPWVEQSRSMGDFGDDEYLRMICVETTNAAEDAVTIAAGERYRLYTSYRIHQE</sequence>
<evidence type="ECO:0000313" key="7">
    <source>
        <dbReference type="Proteomes" id="UP001138768"/>
    </source>
</evidence>
<organism evidence="6 7">
    <name type="scientific">Lamprobacter modestohalophilus</name>
    <dbReference type="NCBI Taxonomy" id="1064514"/>
    <lineage>
        <taxon>Bacteria</taxon>
        <taxon>Pseudomonadati</taxon>
        <taxon>Pseudomonadota</taxon>
        <taxon>Gammaproteobacteria</taxon>
        <taxon>Chromatiales</taxon>
        <taxon>Chromatiaceae</taxon>
        <taxon>Lamprobacter</taxon>
    </lineage>
</organism>
<dbReference type="EC" id="5.1.3.15" evidence="4"/>
<comment type="catalytic activity">
    <reaction evidence="1">
        <text>alpha-D-glucose 6-phosphate = beta-D-glucose 6-phosphate</text>
        <dbReference type="Rhea" id="RHEA:16249"/>
        <dbReference type="ChEBI" id="CHEBI:58225"/>
        <dbReference type="ChEBI" id="CHEBI:58247"/>
        <dbReference type="EC" id="5.1.3.15"/>
    </reaction>
</comment>
<dbReference type="PANTHER" id="PTHR11122:SF13">
    <property type="entry name" value="GLUCOSE-6-PHOSPHATE 1-EPIMERASE"/>
    <property type="match status" value="1"/>
</dbReference>
<dbReference type="EMBL" id="NRRY01000006">
    <property type="protein sequence ID" value="MBK1617918.1"/>
    <property type="molecule type" value="Genomic_DNA"/>
</dbReference>
<dbReference type="RefSeq" id="WP_200240287.1">
    <property type="nucleotide sequence ID" value="NZ_NRRY01000006.1"/>
</dbReference>
<dbReference type="CDD" id="cd09020">
    <property type="entry name" value="D-hex-6-P-epi_like"/>
    <property type="match status" value="1"/>
</dbReference>
<keyword evidence="3 4" id="KW-0413">Isomerase</keyword>
<dbReference type="PANTHER" id="PTHR11122">
    <property type="entry name" value="APOSPORY-ASSOCIATED PROTEIN C-RELATED"/>
    <property type="match status" value="1"/>
</dbReference>
<proteinExistence type="inferred from homology"/>
<dbReference type="InterPro" id="IPR014718">
    <property type="entry name" value="GH-type_carb-bd"/>
</dbReference>
<accession>A0A9X0W6M8</accession>
<feature type="active site" evidence="5">
    <location>
        <position position="273"/>
    </location>
</feature>
<feature type="active site" evidence="5">
    <location>
        <position position="170"/>
    </location>
</feature>
<reference evidence="6 7" key="1">
    <citation type="journal article" date="2020" name="Microorganisms">
        <title>Osmotic Adaptation and Compatible Solute Biosynthesis of Phototrophic Bacteria as Revealed from Genome Analyses.</title>
        <authorList>
            <person name="Imhoff J.F."/>
            <person name="Rahn T."/>
            <person name="Kunzel S."/>
            <person name="Keller A."/>
            <person name="Neulinger S.C."/>
        </authorList>
    </citation>
    <scope>NUCLEOTIDE SEQUENCE [LARGE SCALE GENOMIC DNA]</scope>
    <source>
        <strain evidence="6 7">DSM 25653</strain>
    </source>
</reference>
<dbReference type="InterPro" id="IPR011013">
    <property type="entry name" value="Gal_mutarotase_sf_dom"/>
</dbReference>
<dbReference type="AlphaFoldDB" id="A0A9X0W6M8"/>
<dbReference type="Proteomes" id="UP001138768">
    <property type="component" value="Unassembled WGS sequence"/>
</dbReference>
<dbReference type="GO" id="GO:0030246">
    <property type="term" value="F:carbohydrate binding"/>
    <property type="evidence" value="ECO:0007669"/>
    <property type="project" value="UniProtKB-UniRule"/>
</dbReference>
<dbReference type="Pfam" id="PF01263">
    <property type="entry name" value="Aldose_epim"/>
    <property type="match status" value="1"/>
</dbReference>
<dbReference type="InterPro" id="IPR025532">
    <property type="entry name" value="G6P_1-epimerase"/>
</dbReference>
<evidence type="ECO:0000256" key="4">
    <source>
        <dbReference type="PIRNR" id="PIRNR016020"/>
    </source>
</evidence>
<dbReference type="GO" id="GO:0005975">
    <property type="term" value="P:carbohydrate metabolic process"/>
    <property type="evidence" value="ECO:0007669"/>
    <property type="project" value="InterPro"/>
</dbReference>
<evidence type="ECO:0000256" key="5">
    <source>
        <dbReference type="PIRSR" id="PIRSR016020-1"/>
    </source>
</evidence>
<dbReference type="GO" id="GO:0047938">
    <property type="term" value="F:glucose-6-phosphate 1-epimerase activity"/>
    <property type="evidence" value="ECO:0007669"/>
    <property type="project" value="UniProtKB-UniRule"/>
</dbReference>
<evidence type="ECO:0000256" key="3">
    <source>
        <dbReference type="ARBA" id="ARBA00023235"/>
    </source>
</evidence>
<comment type="similarity">
    <text evidence="2 4">Belongs to the glucose-6-phosphate 1-epimerase family.</text>
</comment>
<evidence type="ECO:0000313" key="6">
    <source>
        <dbReference type="EMBL" id="MBK1617918.1"/>
    </source>
</evidence>
<evidence type="ECO:0000256" key="2">
    <source>
        <dbReference type="ARBA" id="ARBA00005866"/>
    </source>
</evidence>
<dbReference type="InterPro" id="IPR008183">
    <property type="entry name" value="Aldose_1/G6P_1-epimerase"/>
</dbReference>
<keyword evidence="7" id="KW-1185">Reference proteome</keyword>
<gene>
    <name evidence="6" type="ORF">CKO42_05500</name>
</gene>
<evidence type="ECO:0000256" key="1">
    <source>
        <dbReference type="ARBA" id="ARBA00001096"/>
    </source>
</evidence>
<dbReference type="SUPFAM" id="SSF74650">
    <property type="entry name" value="Galactose mutarotase-like"/>
    <property type="match status" value="1"/>
</dbReference>
<comment type="caution">
    <text evidence="6">The sequence shown here is derived from an EMBL/GenBank/DDBJ whole genome shotgun (WGS) entry which is preliminary data.</text>
</comment>
<name>A0A9X0W6M8_9GAMM</name>
<dbReference type="PIRSF" id="PIRSF016020">
    <property type="entry name" value="PHexose_mutarotase"/>
    <property type="match status" value="1"/>
</dbReference>
<dbReference type="Gene3D" id="2.70.98.10">
    <property type="match status" value="1"/>
</dbReference>